<protein>
    <recommendedName>
        <fullName evidence="6">HTH tetR-type domain-containing protein</fullName>
    </recommendedName>
</protein>
<dbReference type="SUPFAM" id="SSF46689">
    <property type="entry name" value="Homeodomain-like"/>
    <property type="match status" value="1"/>
</dbReference>
<dbReference type="Pfam" id="PF00440">
    <property type="entry name" value="TetR_N"/>
    <property type="match status" value="1"/>
</dbReference>
<dbReference type="SUPFAM" id="SSF48498">
    <property type="entry name" value="Tetracyclin repressor-like, C-terminal domain"/>
    <property type="match status" value="1"/>
</dbReference>
<dbReference type="Gene3D" id="1.10.357.10">
    <property type="entry name" value="Tetracycline Repressor, domain 2"/>
    <property type="match status" value="1"/>
</dbReference>
<name>A0A1Y3PNQ8_9BACI</name>
<feature type="DNA-binding region" description="H-T-H motif" evidence="5">
    <location>
        <begin position="30"/>
        <end position="49"/>
    </location>
</feature>
<evidence type="ECO:0000256" key="1">
    <source>
        <dbReference type="ARBA" id="ARBA00022491"/>
    </source>
</evidence>
<evidence type="ECO:0000313" key="7">
    <source>
        <dbReference type="EMBL" id="OUM86758.1"/>
    </source>
</evidence>
<dbReference type="PANTHER" id="PTHR30055">
    <property type="entry name" value="HTH-TYPE TRANSCRIPTIONAL REGULATOR RUTR"/>
    <property type="match status" value="1"/>
</dbReference>
<dbReference type="PRINTS" id="PR00455">
    <property type="entry name" value="HTHTETR"/>
</dbReference>
<gene>
    <name evidence="7" type="ORF">BAA01_03975</name>
</gene>
<organism evidence="7 8">
    <name type="scientific">Bacillus thermozeamaize</name>
    <dbReference type="NCBI Taxonomy" id="230954"/>
    <lineage>
        <taxon>Bacteria</taxon>
        <taxon>Bacillati</taxon>
        <taxon>Bacillota</taxon>
        <taxon>Bacilli</taxon>
        <taxon>Bacillales</taxon>
        <taxon>Bacillaceae</taxon>
        <taxon>Bacillus</taxon>
    </lineage>
</organism>
<dbReference type="Pfam" id="PF17932">
    <property type="entry name" value="TetR_C_24"/>
    <property type="match status" value="1"/>
</dbReference>
<sequence length="196" mass="22698">MGTERSAARMDEIIEVAVQLFARKGYHATTITDISEAVGLGRGALYYYIGSKEDLLWECHNRHVDPMLDLALELEAAAIPAREKLRALSHRLVEIIARYQAYITVFYREMTALSPERMAELVKKRRAFEDAIERIIRQGIEAGELRQEDPRMCVLAFLGMHNWVFHWYNRQGRLQPEEIAEIFIGIFLRGMEQLDS</sequence>
<comment type="caution">
    <text evidence="7">The sequence shown here is derived from an EMBL/GenBank/DDBJ whole genome shotgun (WGS) entry which is preliminary data.</text>
</comment>
<dbReference type="InterPro" id="IPR009057">
    <property type="entry name" value="Homeodomain-like_sf"/>
</dbReference>
<keyword evidence="1" id="KW-0678">Repressor</keyword>
<proteinExistence type="predicted"/>
<keyword evidence="2" id="KW-0805">Transcription regulation</keyword>
<evidence type="ECO:0000256" key="3">
    <source>
        <dbReference type="ARBA" id="ARBA00023125"/>
    </source>
</evidence>
<evidence type="ECO:0000256" key="4">
    <source>
        <dbReference type="ARBA" id="ARBA00023163"/>
    </source>
</evidence>
<dbReference type="Gene3D" id="1.10.10.60">
    <property type="entry name" value="Homeodomain-like"/>
    <property type="match status" value="1"/>
</dbReference>
<dbReference type="PROSITE" id="PS50977">
    <property type="entry name" value="HTH_TETR_2"/>
    <property type="match status" value="1"/>
</dbReference>
<evidence type="ECO:0000256" key="5">
    <source>
        <dbReference type="PROSITE-ProRule" id="PRU00335"/>
    </source>
</evidence>
<dbReference type="EMBL" id="LZRT01000086">
    <property type="protein sequence ID" value="OUM86758.1"/>
    <property type="molecule type" value="Genomic_DNA"/>
</dbReference>
<keyword evidence="3 5" id="KW-0238">DNA-binding</keyword>
<dbReference type="GO" id="GO:0000976">
    <property type="term" value="F:transcription cis-regulatory region binding"/>
    <property type="evidence" value="ECO:0007669"/>
    <property type="project" value="TreeGrafter"/>
</dbReference>
<feature type="domain" description="HTH tetR-type" evidence="6">
    <location>
        <begin position="7"/>
        <end position="67"/>
    </location>
</feature>
<accession>A0A1Y3PNQ8</accession>
<evidence type="ECO:0000313" key="8">
    <source>
        <dbReference type="Proteomes" id="UP000196475"/>
    </source>
</evidence>
<dbReference type="AlphaFoldDB" id="A0A1Y3PNQ8"/>
<keyword evidence="4" id="KW-0804">Transcription</keyword>
<evidence type="ECO:0000256" key="2">
    <source>
        <dbReference type="ARBA" id="ARBA00023015"/>
    </source>
</evidence>
<dbReference type="PANTHER" id="PTHR30055:SF175">
    <property type="entry name" value="HTH-TYPE TRANSCRIPTIONAL REPRESSOR KSTR2"/>
    <property type="match status" value="1"/>
</dbReference>
<evidence type="ECO:0000259" key="6">
    <source>
        <dbReference type="PROSITE" id="PS50977"/>
    </source>
</evidence>
<dbReference type="InterPro" id="IPR050109">
    <property type="entry name" value="HTH-type_TetR-like_transc_reg"/>
</dbReference>
<reference evidence="8" key="1">
    <citation type="submission" date="2016-06" db="EMBL/GenBank/DDBJ databases">
        <authorList>
            <person name="Nascimento L."/>
            <person name="Pereira R.V."/>
            <person name="Martins L.F."/>
            <person name="Quaggio R.B."/>
            <person name="Silva A.M."/>
            <person name="Setubal J.C."/>
        </authorList>
    </citation>
    <scope>NUCLEOTIDE SEQUENCE [LARGE SCALE GENOMIC DNA]</scope>
</reference>
<dbReference type="Proteomes" id="UP000196475">
    <property type="component" value="Unassembled WGS sequence"/>
</dbReference>
<dbReference type="GO" id="GO:0003700">
    <property type="term" value="F:DNA-binding transcription factor activity"/>
    <property type="evidence" value="ECO:0007669"/>
    <property type="project" value="TreeGrafter"/>
</dbReference>
<dbReference type="InterPro" id="IPR041490">
    <property type="entry name" value="KstR2_TetR_C"/>
</dbReference>
<dbReference type="InterPro" id="IPR036271">
    <property type="entry name" value="Tet_transcr_reg_TetR-rel_C_sf"/>
</dbReference>
<dbReference type="InterPro" id="IPR001647">
    <property type="entry name" value="HTH_TetR"/>
</dbReference>